<feature type="transmembrane region" description="Helical" evidence="16">
    <location>
        <begin position="295"/>
        <end position="313"/>
    </location>
</feature>
<feature type="domain" description="Ion transport" evidence="17">
    <location>
        <begin position="604"/>
        <end position="868"/>
    </location>
</feature>
<keyword evidence="14" id="KW-0479">Metal-binding</keyword>
<dbReference type="FunFam" id="1.20.120.350:FF:000009">
    <property type="entry name" value="Voltage-dependent T-type calcium channel subunit alpha"/>
    <property type="match status" value="1"/>
</dbReference>
<feature type="binding site" evidence="14">
    <location>
        <position position="807"/>
    </location>
    <ligand>
        <name>Ca(2+)</name>
        <dbReference type="ChEBI" id="CHEBI:29108"/>
    </ligand>
</feature>
<evidence type="ECO:0000256" key="10">
    <source>
        <dbReference type="ARBA" id="ARBA00023065"/>
    </source>
</evidence>
<proteinExistence type="inferred from homology"/>
<feature type="transmembrane region" description="Helical" evidence="16">
    <location>
        <begin position="952"/>
        <end position="971"/>
    </location>
</feature>
<evidence type="ECO:0000256" key="13">
    <source>
        <dbReference type="ARBA" id="ARBA00023303"/>
    </source>
</evidence>
<keyword evidence="2" id="KW-0813">Transport</keyword>
<evidence type="ECO:0000256" key="4">
    <source>
        <dbReference type="ARBA" id="ARBA00022673"/>
    </source>
</evidence>
<evidence type="ECO:0000256" key="3">
    <source>
        <dbReference type="ARBA" id="ARBA00022568"/>
    </source>
</evidence>
<evidence type="ECO:0000256" key="11">
    <source>
        <dbReference type="ARBA" id="ARBA00023136"/>
    </source>
</evidence>
<feature type="transmembrane region" description="Helical" evidence="16">
    <location>
        <begin position="498"/>
        <end position="520"/>
    </location>
</feature>
<dbReference type="GO" id="GO:0098703">
    <property type="term" value="P:calcium ion import across plasma membrane"/>
    <property type="evidence" value="ECO:0007669"/>
    <property type="project" value="TreeGrafter"/>
</dbReference>
<feature type="transmembrane region" description="Helical" evidence="16">
    <location>
        <begin position="424"/>
        <end position="446"/>
    </location>
</feature>
<evidence type="ECO:0000256" key="1">
    <source>
        <dbReference type="ARBA" id="ARBA00004141"/>
    </source>
</evidence>
<feature type="domain" description="Ion transport" evidence="17">
    <location>
        <begin position="293"/>
        <end position="526"/>
    </location>
</feature>
<evidence type="ECO:0000256" key="16">
    <source>
        <dbReference type="SAM" id="Phobius"/>
    </source>
</evidence>
<dbReference type="OrthoDB" id="431720at2759"/>
<feature type="transmembrane region" description="Helical" evidence="16">
    <location>
        <begin position="1043"/>
        <end position="1068"/>
    </location>
</feature>
<feature type="transmembrane region" description="Helical" evidence="16">
    <location>
        <begin position="605"/>
        <end position="623"/>
    </location>
</feature>
<feature type="transmembrane region" description="Helical" evidence="16">
    <location>
        <begin position="835"/>
        <end position="858"/>
    </location>
</feature>
<dbReference type="GO" id="GO:0008331">
    <property type="term" value="F:high voltage-gated calcium channel activity"/>
    <property type="evidence" value="ECO:0007669"/>
    <property type="project" value="TreeGrafter"/>
</dbReference>
<keyword evidence="4 15" id="KW-0107">Calcium channel</keyword>
<keyword evidence="6" id="KW-0677">Repeat</keyword>
<evidence type="ECO:0000256" key="7">
    <source>
        <dbReference type="ARBA" id="ARBA00022837"/>
    </source>
</evidence>
<feature type="transmembrane region" description="Helical" evidence="16">
    <location>
        <begin position="360"/>
        <end position="386"/>
    </location>
</feature>
<dbReference type="Pfam" id="PF00520">
    <property type="entry name" value="Ion_trans"/>
    <property type="match status" value="3"/>
</dbReference>
<keyword evidence="10" id="KW-0406">Ion transport</keyword>
<keyword evidence="11 16" id="KW-0472">Membrane</keyword>
<dbReference type="PANTHER" id="PTHR45628:SF7">
    <property type="entry name" value="VOLTAGE-DEPENDENT CALCIUM CHANNEL TYPE A SUBUNIT ALPHA-1"/>
    <property type="match status" value="1"/>
</dbReference>
<evidence type="ECO:0000256" key="15">
    <source>
        <dbReference type="RuleBase" id="RU003808"/>
    </source>
</evidence>
<evidence type="ECO:0000259" key="17">
    <source>
        <dbReference type="Pfam" id="PF00520"/>
    </source>
</evidence>
<keyword evidence="12" id="KW-0325">Glycoprotein</keyword>
<keyword evidence="19" id="KW-1185">Reference proteome</keyword>
<dbReference type="PRINTS" id="PR00167">
    <property type="entry name" value="CACHANNEL"/>
</dbReference>
<dbReference type="PANTHER" id="PTHR45628">
    <property type="entry name" value="VOLTAGE-DEPENDENT CALCIUM CHANNEL TYPE A SUBUNIT ALPHA-1"/>
    <property type="match status" value="1"/>
</dbReference>
<protein>
    <recommendedName>
        <fullName evidence="17">Ion transport domain-containing protein</fullName>
    </recommendedName>
</protein>
<comment type="subcellular location">
    <subcellularLocation>
        <location evidence="1 15">Membrane</location>
        <topology evidence="1 15">Multi-pass membrane protein</topology>
    </subcellularLocation>
</comment>
<dbReference type="InterPro" id="IPR002077">
    <property type="entry name" value="VDCCAlpha1"/>
</dbReference>
<accession>A0A1R2BA40</accession>
<gene>
    <name evidence="18" type="ORF">SteCoe_27598</name>
</gene>
<evidence type="ECO:0000256" key="2">
    <source>
        <dbReference type="ARBA" id="ARBA00022448"/>
    </source>
</evidence>
<sequence>MNNIKTNRKPSEELEPEEVSLYLWEKAKKDQENKKEQEVEAQVISPKLSDSELAQKIIPMVKSSSHPDRFRRLTIASVAFRRDSAFVNKRESYNLLSPEVDEAKSRSSFIRLKQAITVKKQTLHMLKTDPNNIKKSRLELLESHMITSDSYQEIKPIYKKEKYCCETEYSFKYKEKPSCAVIEEQEKRISGIYEKFSEKKGKFKLYEFFMLRKDANSAFFELNYEAKKIVEILARSGNIVEGDWSGLDVGSCGTRDQKSISSCLSHMNFRIWSKGHMGTWEQLKYPLKYIVSHRYFNSLIILSVVINTSILAYDHYGIDSKTSKNLQDINTFFTYFFASELIVKVIALGPRAYLRDFMNYFDVIVVTLSLVEIFLISGGTSAISAFRAIRIFRIFRVLKVVRLFRYLKSLESIIKLIGNSITSFGYLFLLLLLFQLIFTLLGMQIYGGTFNFPEGLPRGNFDTFHWAFVTTFQVLSTENWNDVLTSTLRSTLGVGSSLFLIIWLILGNFILLNLFLAILLDSVGSVSEGDDNESGSIIKRMGTNFQMRLESIEMYMDSFSENSENIEQNEPKDFFKGVACEKSYYVFSKDNFIRKRCMWLCRNSVLDNIILVVIVLNSLKLAWDTYIINNNTSDLQVRASQMIDDIFTSIFTLEFIIKSIAFGLIRDRMCYMRDNWNKLDFIIVILSLIDLSMSTVDLPIIKLFRLLRTLRPLRLINKNVSMKIAVSALIESLVAICNVLVIIFIIWLVFAILGVSLLGGKMYYCSEPLISEMTLCINSGHEWINTNANFDSVLEALVTLFIVMSQESWPNRMYEGVDARAVGLSPVTNYNPAIAYYYIVYLLIGNFFLVNLFTVIVFSKFDEAKKNETSIATLFLTKKQLLWNEIQQLVVNVKPEVSNHQIPKSWIGRNLHEISKSKKFEVIIMVVIMLNMLIMAMPYDNADAKYMETIEYLNMTCTYIFILEAMIKIIGLGKNYFRSAWNCFDFFIVSTSIIDLSIVYSGSSSNTLLRQGPQLIRVVRVLRISRLLRLVKSLESLQKLITIIIYALPAILNVLSLLLLVFFIYAILGVFLFHDVGNGNAINGYFNFSNFHQAMRILWRISTGEDYPTIMFDCVTQMGSKVYIIYFLSFVIVVDFVVLELFVSIILQNYEEFSHNPENSLSIFTKDLKIFKNHWMNNTSSHEYYRMHKENLVKCMREFVSEFRLLSEHMEQNVVQFIGSMNLPMDSEGYVYFHDVLYAIMKKRYSTSHKKNCDKRMLKLVRKEEHTVKRALKKIREKYLKNKQLLDRNQDTFLNSMILKNILKKWRLYVEKNNTSNPSNLSITSRLSELDYPGNNSSFDN</sequence>
<evidence type="ECO:0000256" key="6">
    <source>
        <dbReference type="ARBA" id="ARBA00022737"/>
    </source>
</evidence>
<dbReference type="Gene3D" id="1.20.120.350">
    <property type="entry name" value="Voltage-gated potassium channels. Chain C"/>
    <property type="match status" value="3"/>
</dbReference>
<evidence type="ECO:0000313" key="19">
    <source>
        <dbReference type="Proteomes" id="UP000187209"/>
    </source>
</evidence>
<dbReference type="SUPFAM" id="SSF81324">
    <property type="entry name" value="Voltage-gated potassium channels"/>
    <property type="match status" value="3"/>
</dbReference>
<dbReference type="InterPro" id="IPR050599">
    <property type="entry name" value="VDCC_alpha-1_subunit"/>
</dbReference>
<evidence type="ECO:0000256" key="9">
    <source>
        <dbReference type="ARBA" id="ARBA00022989"/>
    </source>
</evidence>
<feature type="transmembrane region" description="Helical" evidence="16">
    <location>
        <begin position="724"/>
        <end position="753"/>
    </location>
</feature>
<dbReference type="Gene3D" id="1.10.238.10">
    <property type="entry name" value="EF-hand"/>
    <property type="match status" value="1"/>
</dbReference>
<keyword evidence="8 15" id="KW-0851">Voltage-gated channel</keyword>
<comment type="similarity">
    <text evidence="15">Belongs to the calcium channel alpha-1 subunit (TC 1.A.1.11) family.</text>
</comment>
<reference evidence="18 19" key="1">
    <citation type="submission" date="2016-11" db="EMBL/GenBank/DDBJ databases">
        <title>The macronuclear genome of Stentor coeruleus: a giant cell with tiny introns.</title>
        <authorList>
            <person name="Slabodnick M."/>
            <person name="Ruby J.G."/>
            <person name="Reiff S.B."/>
            <person name="Swart E.C."/>
            <person name="Gosai S."/>
            <person name="Prabakaran S."/>
            <person name="Witkowska E."/>
            <person name="Larue G.E."/>
            <person name="Fisher S."/>
            <person name="Freeman R.M."/>
            <person name="Gunawardena J."/>
            <person name="Chu W."/>
            <person name="Stover N.A."/>
            <person name="Gregory B.D."/>
            <person name="Nowacki M."/>
            <person name="Derisi J."/>
            <person name="Roy S.W."/>
            <person name="Marshall W.F."/>
            <person name="Sood P."/>
        </authorList>
    </citation>
    <scope>NUCLEOTIDE SEQUENCE [LARGE SCALE GENOMIC DNA]</scope>
    <source>
        <strain evidence="18">WM001</strain>
    </source>
</reference>
<dbReference type="Gene3D" id="1.10.287.70">
    <property type="match status" value="3"/>
</dbReference>
<keyword evidence="5 16" id="KW-0812">Transmembrane</keyword>
<feature type="transmembrane region" description="Helical" evidence="16">
    <location>
        <begin position="1123"/>
        <end position="1147"/>
    </location>
</feature>
<dbReference type="FunFam" id="1.10.287.70:FF:000117">
    <property type="entry name" value="Voltage-gated Ca2+ channel, alpha subunit"/>
    <property type="match status" value="1"/>
</dbReference>
<organism evidence="18 19">
    <name type="scientific">Stentor coeruleus</name>
    <dbReference type="NCBI Taxonomy" id="5963"/>
    <lineage>
        <taxon>Eukaryota</taxon>
        <taxon>Sar</taxon>
        <taxon>Alveolata</taxon>
        <taxon>Ciliophora</taxon>
        <taxon>Postciliodesmatophora</taxon>
        <taxon>Heterotrichea</taxon>
        <taxon>Heterotrichida</taxon>
        <taxon>Stentoridae</taxon>
        <taxon>Stentor</taxon>
    </lineage>
</organism>
<evidence type="ECO:0000256" key="5">
    <source>
        <dbReference type="ARBA" id="ARBA00022692"/>
    </source>
</evidence>
<feature type="transmembrane region" description="Helical" evidence="16">
    <location>
        <begin position="333"/>
        <end position="354"/>
    </location>
</feature>
<comment type="caution">
    <text evidence="18">The sequence shown here is derived from an EMBL/GenBank/DDBJ whole genome shotgun (WGS) entry which is preliminary data.</text>
</comment>
<keyword evidence="3 15" id="KW-0109">Calcium transport</keyword>
<dbReference type="GO" id="GO:0005891">
    <property type="term" value="C:voltage-gated calcium channel complex"/>
    <property type="evidence" value="ECO:0007669"/>
    <property type="project" value="InterPro"/>
</dbReference>
<dbReference type="EMBL" id="MPUH01000805">
    <property type="protein sequence ID" value="OMJ73663.1"/>
    <property type="molecule type" value="Genomic_DNA"/>
</dbReference>
<feature type="domain" description="Ion transport" evidence="17">
    <location>
        <begin position="918"/>
        <end position="1154"/>
    </location>
</feature>
<dbReference type="InterPro" id="IPR005821">
    <property type="entry name" value="Ion_trans_dom"/>
</dbReference>
<dbReference type="Proteomes" id="UP000187209">
    <property type="component" value="Unassembled WGS sequence"/>
</dbReference>
<evidence type="ECO:0000256" key="14">
    <source>
        <dbReference type="PIRSR" id="PIRSR602077-1"/>
    </source>
</evidence>
<dbReference type="InterPro" id="IPR027359">
    <property type="entry name" value="Volt_channel_dom_sf"/>
</dbReference>
<feature type="transmembrane region" description="Helical" evidence="16">
    <location>
        <begin position="922"/>
        <end position="940"/>
    </location>
</feature>
<dbReference type="GO" id="GO:0046872">
    <property type="term" value="F:metal ion binding"/>
    <property type="evidence" value="ECO:0007669"/>
    <property type="project" value="UniProtKB-KW"/>
</dbReference>
<keyword evidence="9 16" id="KW-1133">Transmembrane helix</keyword>
<evidence type="ECO:0000313" key="18">
    <source>
        <dbReference type="EMBL" id="OMJ73663.1"/>
    </source>
</evidence>
<keyword evidence="13" id="KW-0407">Ion channel</keyword>
<feature type="transmembrane region" description="Helical" evidence="16">
    <location>
        <begin position="983"/>
        <end position="1002"/>
    </location>
</feature>
<name>A0A1R2BA40_9CILI</name>
<evidence type="ECO:0000256" key="8">
    <source>
        <dbReference type="ARBA" id="ARBA00022882"/>
    </source>
</evidence>
<keyword evidence="7 14" id="KW-0106">Calcium</keyword>
<evidence type="ECO:0000256" key="12">
    <source>
        <dbReference type="ARBA" id="ARBA00023180"/>
    </source>
</evidence>